<comment type="caution">
    <text evidence="6">The sequence shown here is derived from an EMBL/GenBank/DDBJ whole genome shotgun (WGS) entry which is preliminary data.</text>
</comment>
<evidence type="ECO:0000313" key="7">
    <source>
        <dbReference type="Proteomes" id="UP000824192"/>
    </source>
</evidence>
<name>A0A9D1RTM2_9FIRM</name>
<evidence type="ECO:0000256" key="4">
    <source>
        <dbReference type="ARBA" id="ARBA00023002"/>
    </source>
</evidence>
<evidence type="ECO:0000259" key="5">
    <source>
        <dbReference type="Pfam" id="PF00881"/>
    </source>
</evidence>
<accession>A0A9D1RTM2</accession>
<dbReference type="EMBL" id="DXGA01000046">
    <property type="protein sequence ID" value="HIW93335.1"/>
    <property type="molecule type" value="Genomic_DNA"/>
</dbReference>
<evidence type="ECO:0000256" key="1">
    <source>
        <dbReference type="ARBA" id="ARBA00008366"/>
    </source>
</evidence>
<dbReference type="SUPFAM" id="SSF55469">
    <property type="entry name" value="FMN-dependent nitroreductase-like"/>
    <property type="match status" value="1"/>
</dbReference>
<dbReference type="Gene3D" id="3.40.109.10">
    <property type="entry name" value="NADH Oxidase"/>
    <property type="match status" value="1"/>
</dbReference>
<dbReference type="InterPro" id="IPR029479">
    <property type="entry name" value="Nitroreductase"/>
</dbReference>
<dbReference type="PANTHER" id="PTHR43425">
    <property type="entry name" value="OXYGEN-INSENSITIVE NADPH NITROREDUCTASE"/>
    <property type="match status" value="1"/>
</dbReference>
<evidence type="ECO:0000313" key="6">
    <source>
        <dbReference type="EMBL" id="HIW93335.1"/>
    </source>
</evidence>
<reference evidence="6" key="1">
    <citation type="journal article" date="2021" name="PeerJ">
        <title>Extensive microbial diversity within the chicken gut microbiome revealed by metagenomics and culture.</title>
        <authorList>
            <person name="Gilroy R."/>
            <person name="Ravi A."/>
            <person name="Getino M."/>
            <person name="Pursley I."/>
            <person name="Horton D.L."/>
            <person name="Alikhan N.F."/>
            <person name="Baker D."/>
            <person name="Gharbi K."/>
            <person name="Hall N."/>
            <person name="Watson M."/>
            <person name="Adriaenssens E.M."/>
            <person name="Foster-Nyarko E."/>
            <person name="Jarju S."/>
            <person name="Secka A."/>
            <person name="Antonio M."/>
            <person name="Oren A."/>
            <person name="Chaudhuri R.R."/>
            <person name="La Ragione R."/>
            <person name="Hildebrand F."/>
            <person name="Pallen M.J."/>
        </authorList>
    </citation>
    <scope>NUCLEOTIDE SEQUENCE</scope>
    <source>
        <strain evidence="6">ChiGjej6B6-1540</strain>
    </source>
</reference>
<protein>
    <submittedName>
        <fullName evidence="6">Nitroreductase family protein</fullName>
    </submittedName>
</protein>
<evidence type="ECO:0000256" key="3">
    <source>
        <dbReference type="ARBA" id="ARBA00022643"/>
    </source>
</evidence>
<dbReference type="InterPro" id="IPR000415">
    <property type="entry name" value="Nitroreductase-like"/>
</dbReference>
<sequence length="248" mass="28190">MNDILTSLHRRKSVRVFTGQPVDHTLKMQILEAAVQAPTAGNQQLYTILDITDQDLKNTLAETCDHQPFIAKAPVVLIFCADCKKWYDAYLEAGCIPRKPGAGDLLLAVDDALIAAQNAVVAAESLGLGSCYIGDIMERCEDHRRLLHLPRWVFPAAMLVIGWPTIQQQEREKPQRVPMEYIVRENAYRPLTGADLRAMFAGQTGVMDWDSWMTAFHNRKYDSDFSREMSRSVARYLEDFALEEEEKR</sequence>
<dbReference type="AlphaFoldDB" id="A0A9D1RTM2"/>
<dbReference type="Pfam" id="PF00881">
    <property type="entry name" value="Nitroreductase"/>
    <property type="match status" value="1"/>
</dbReference>
<reference evidence="6" key="2">
    <citation type="submission" date="2021-04" db="EMBL/GenBank/DDBJ databases">
        <authorList>
            <person name="Gilroy R."/>
        </authorList>
    </citation>
    <scope>NUCLEOTIDE SEQUENCE</scope>
    <source>
        <strain evidence="6">ChiGjej6B6-1540</strain>
    </source>
</reference>
<keyword evidence="3" id="KW-0288">FMN</keyword>
<gene>
    <name evidence="6" type="ORF">H9868_02210</name>
</gene>
<keyword evidence="2" id="KW-0285">Flavoprotein</keyword>
<organism evidence="6 7">
    <name type="scientific">Candidatus Flavonifractor merdipullorum</name>
    <dbReference type="NCBI Taxonomy" id="2838590"/>
    <lineage>
        <taxon>Bacteria</taxon>
        <taxon>Bacillati</taxon>
        <taxon>Bacillota</taxon>
        <taxon>Clostridia</taxon>
        <taxon>Eubacteriales</taxon>
        <taxon>Oscillospiraceae</taxon>
        <taxon>Flavonifractor</taxon>
    </lineage>
</organism>
<dbReference type="GO" id="GO:0016491">
    <property type="term" value="F:oxidoreductase activity"/>
    <property type="evidence" value="ECO:0007669"/>
    <property type="project" value="UniProtKB-KW"/>
</dbReference>
<evidence type="ECO:0000256" key="2">
    <source>
        <dbReference type="ARBA" id="ARBA00022630"/>
    </source>
</evidence>
<dbReference type="Proteomes" id="UP000824192">
    <property type="component" value="Unassembled WGS sequence"/>
</dbReference>
<comment type="similarity">
    <text evidence="1">Belongs to the flavin oxidoreductase frp family.</text>
</comment>
<proteinExistence type="inferred from homology"/>
<dbReference type="PANTHER" id="PTHR43425:SF2">
    <property type="entry name" value="OXYGEN-INSENSITIVE NADPH NITROREDUCTASE"/>
    <property type="match status" value="1"/>
</dbReference>
<dbReference type="InterPro" id="IPR016446">
    <property type="entry name" value="Flavin_OxRdtase_Frp"/>
</dbReference>
<keyword evidence="4" id="KW-0560">Oxidoreductase</keyword>
<feature type="domain" description="Nitroreductase" evidence="5">
    <location>
        <begin position="10"/>
        <end position="163"/>
    </location>
</feature>